<keyword evidence="1" id="KW-0812">Transmembrane</keyword>
<keyword evidence="1" id="KW-1133">Transmembrane helix</keyword>
<name>A0A8D9ATD8_9HEMI</name>
<accession>A0A8D9ATD8</accession>
<protein>
    <submittedName>
        <fullName evidence="2">Uncharacterized protein</fullName>
    </submittedName>
</protein>
<sequence>MSVNTSKFSSSSILKDSSSSSIVSSALSHEVSSLFISILFSTISVAFPSTLPLLVSLIVKFFVCLWALFISVLAPLTSFSFLFSSTLVLIFFVCSLFPFTFSFLSLPLNAAR</sequence>
<feature type="transmembrane region" description="Helical" evidence="1">
    <location>
        <begin position="53"/>
        <end position="74"/>
    </location>
</feature>
<proteinExistence type="predicted"/>
<feature type="transmembrane region" description="Helical" evidence="1">
    <location>
        <begin position="81"/>
        <end position="104"/>
    </location>
</feature>
<organism evidence="2">
    <name type="scientific">Cacopsylla melanoneura</name>
    <dbReference type="NCBI Taxonomy" id="428564"/>
    <lineage>
        <taxon>Eukaryota</taxon>
        <taxon>Metazoa</taxon>
        <taxon>Ecdysozoa</taxon>
        <taxon>Arthropoda</taxon>
        <taxon>Hexapoda</taxon>
        <taxon>Insecta</taxon>
        <taxon>Pterygota</taxon>
        <taxon>Neoptera</taxon>
        <taxon>Paraneoptera</taxon>
        <taxon>Hemiptera</taxon>
        <taxon>Sternorrhyncha</taxon>
        <taxon>Psylloidea</taxon>
        <taxon>Psyllidae</taxon>
        <taxon>Psyllinae</taxon>
        <taxon>Cacopsylla</taxon>
    </lineage>
</organism>
<dbReference type="AlphaFoldDB" id="A0A8D9ATD8"/>
<evidence type="ECO:0000256" key="1">
    <source>
        <dbReference type="SAM" id="Phobius"/>
    </source>
</evidence>
<feature type="transmembrane region" description="Helical" evidence="1">
    <location>
        <begin position="21"/>
        <end position="47"/>
    </location>
</feature>
<evidence type="ECO:0000313" key="2">
    <source>
        <dbReference type="EMBL" id="CAG6771016.1"/>
    </source>
</evidence>
<dbReference type="EMBL" id="HBUF01583468">
    <property type="protein sequence ID" value="CAG6771016.1"/>
    <property type="molecule type" value="Transcribed_RNA"/>
</dbReference>
<reference evidence="2" key="1">
    <citation type="submission" date="2021-05" db="EMBL/GenBank/DDBJ databases">
        <authorList>
            <person name="Alioto T."/>
            <person name="Alioto T."/>
            <person name="Gomez Garrido J."/>
        </authorList>
    </citation>
    <scope>NUCLEOTIDE SEQUENCE</scope>
</reference>
<keyword evidence="1" id="KW-0472">Membrane</keyword>